<organism evidence="1 2">
    <name type="scientific">Cardiocondyla obscurior</name>
    <dbReference type="NCBI Taxonomy" id="286306"/>
    <lineage>
        <taxon>Eukaryota</taxon>
        <taxon>Metazoa</taxon>
        <taxon>Ecdysozoa</taxon>
        <taxon>Arthropoda</taxon>
        <taxon>Hexapoda</taxon>
        <taxon>Insecta</taxon>
        <taxon>Pterygota</taxon>
        <taxon>Neoptera</taxon>
        <taxon>Endopterygota</taxon>
        <taxon>Hymenoptera</taxon>
        <taxon>Apocrita</taxon>
        <taxon>Aculeata</taxon>
        <taxon>Formicoidea</taxon>
        <taxon>Formicidae</taxon>
        <taxon>Myrmicinae</taxon>
        <taxon>Cardiocondyla</taxon>
    </lineage>
</organism>
<evidence type="ECO:0000313" key="2">
    <source>
        <dbReference type="Proteomes" id="UP001430953"/>
    </source>
</evidence>
<evidence type="ECO:0000313" key="1">
    <source>
        <dbReference type="EMBL" id="KAL0098842.1"/>
    </source>
</evidence>
<sequence>MTYCETLPCAILVRSKLATENDIENAIKVWLKHAKQRSNTLDMCFTVVGARGPSLTLRVPGPLGPQETRASVGDNMINTAGY</sequence>
<gene>
    <name evidence="1" type="ORF">PUN28_020787</name>
</gene>
<dbReference type="AlphaFoldDB" id="A0AAW2EAM0"/>
<comment type="caution">
    <text evidence="1">The sequence shown here is derived from an EMBL/GenBank/DDBJ whole genome shotgun (WGS) entry which is preliminary data.</text>
</comment>
<proteinExistence type="predicted"/>
<dbReference type="EMBL" id="JADYXP020000033">
    <property type="protein sequence ID" value="KAL0098842.1"/>
    <property type="molecule type" value="Genomic_DNA"/>
</dbReference>
<keyword evidence="2" id="KW-1185">Reference proteome</keyword>
<reference evidence="1 2" key="1">
    <citation type="submission" date="2023-03" db="EMBL/GenBank/DDBJ databases">
        <title>High recombination rates correlate with genetic variation in Cardiocondyla obscurior ants.</title>
        <authorList>
            <person name="Errbii M."/>
        </authorList>
    </citation>
    <scope>NUCLEOTIDE SEQUENCE [LARGE SCALE GENOMIC DNA]</scope>
    <source>
        <strain evidence="1">Alpha-2009</strain>
        <tissue evidence="1">Whole body</tissue>
    </source>
</reference>
<name>A0AAW2EAM0_9HYME</name>
<accession>A0AAW2EAM0</accession>
<protein>
    <submittedName>
        <fullName evidence="1">Uncharacterized protein</fullName>
    </submittedName>
</protein>
<dbReference type="Proteomes" id="UP001430953">
    <property type="component" value="Unassembled WGS sequence"/>
</dbReference>